<dbReference type="Proteomes" id="UP001054821">
    <property type="component" value="Chromosome 1"/>
</dbReference>
<gene>
    <name evidence="1" type="ORF">L3X38_003527</name>
</gene>
<evidence type="ECO:0008006" key="3">
    <source>
        <dbReference type="Google" id="ProtNLM"/>
    </source>
</evidence>
<dbReference type="EMBL" id="JAJFAZ020000001">
    <property type="protein sequence ID" value="KAI5350636.1"/>
    <property type="molecule type" value="Genomic_DNA"/>
</dbReference>
<comment type="caution">
    <text evidence="1">The sequence shown here is derived from an EMBL/GenBank/DDBJ whole genome shotgun (WGS) entry which is preliminary data.</text>
</comment>
<name>A0AAD4ZM87_PRUDU</name>
<evidence type="ECO:0000313" key="1">
    <source>
        <dbReference type="EMBL" id="KAI5350636.1"/>
    </source>
</evidence>
<reference evidence="1 2" key="1">
    <citation type="journal article" date="2022" name="G3 (Bethesda)">
        <title>Whole-genome sequence and methylome profiling of the almond [Prunus dulcis (Mill.) D.A. Webb] cultivar 'Nonpareil'.</title>
        <authorList>
            <person name="D'Amico-Willman K.M."/>
            <person name="Ouma W.Z."/>
            <person name="Meulia T."/>
            <person name="Sideli G.M."/>
            <person name="Gradziel T.M."/>
            <person name="Fresnedo-Ramirez J."/>
        </authorList>
    </citation>
    <scope>NUCLEOTIDE SEQUENCE [LARGE SCALE GENOMIC DNA]</scope>
    <source>
        <strain evidence="1">Clone GOH B32 T37-40</strain>
    </source>
</reference>
<evidence type="ECO:0000313" key="2">
    <source>
        <dbReference type="Proteomes" id="UP001054821"/>
    </source>
</evidence>
<protein>
    <recommendedName>
        <fullName evidence="3">Aminotransferase-like plant mobile domain-containing protein</fullName>
    </recommendedName>
</protein>
<keyword evidence="2" id="KW-1185">Reference proteome</keyword>
<dbReference type="AlphaFoldDB" id="A0AAD4ZM87"/>
<accession>A0AAD4ZM87</accession>
<sequence length="125" mass="14263">MAQIFGFKPHGRPVDAVGDYHRRKNQEKLAKPFTISPSIIDQNFSFSNFLKKFSTQRDRDQQHMLFLLYWLNSYVCSKGQNCFPDDFSVFKTLSQTLLLYALATACFPAKSLLRVSKPSSSSSIA</sequence>
<proteinExistence type="predicted"/>
<organism evidence="1 2">
    <name type="scientific">Prunus dulcis</name>
    <name type="common">Almond</name>
    <name type="synonym">Amygdalus dulcis</name>
    <dbReference type="NCBI Taxonomy" id="3755"/>
    <lineage>
        <taxon>Eukaryota</taxon>
        <taxon>Viridiplantae</taxon>
        <taxon>Streptophyta</taxon>
        <taxon>Embryophyta</taxon>
        <taxon>Tracheophyta</taxon>
        <taxon>Spermatophyta</taxon>
        <taxon>Magnoliopsida</taxon>
        <taxon>eudicotyledons</taxon>
        <taxon>Gunneridae</taxon>
        <taxon>Pentapetalae</taxon>
        <taxon>rosids</taxon>
        <taxon>fabids</taxon>
        <taxon>Rosales</taxon>
        <taxon>Rosaceae</taxon>
        <taxon>Amygdaloideae</taxon>
        <taxon>Amygdaleae</taxon>
        <taxon>Prunus</taxon>
    </lineage>
</organism>